<dbReference type="Proteomes" id="UP000240493">
    <property type="component" value="Unassembled WGS sequence"/>
</dbReference>
<sequence>MTTQQQRQKDLEELEQLNLKYLNSDQNSDVATYDTFLDPNFTASLQDTKLHSREEFLDMISKPRPFTELSCHDVNIGLFGDGSVALVRAKMSFRNLEGKVCYGRYTDEYQRQNGKWVCIGANVICNEN</sequence>
<dbReference type="InterPro" id="IPR027843">
    <property type="entry name" value="DUF4440"/>
</dbReference>
<evidence type="ECO:0000313" key="2">
    <source>
        <dbReference type="EMBL" id="PTB36442.1"/>
    </source>
</evidence>
<dbReference type="OrthoDB" id="4877617at2759"/>
<dbReference type="Gene3D" id="3.10.450.50">
    <property type="match status" value="1"/>
</dbReference>
<protein>
    <recommendedName>
        <fullName evidence="1">DUF4440 domain-containing protein</fullName>
    </recommendedName>
</protein>
<evidence type="ECO:0000313" key="3">
    <source>
        <dbReference type="Proteomes" id="UP000240493"/>
    </source>
</evidence>
<feature type="domain" description="DUF4440" evidence="1">
    <location>
        <begin position="20"/>
        <end position="117"/>
    </location>
</feature>
<proteinExistence type="predicted"/>
<organism evidence="2 3">
    <name type="scientific">Trichoderma asperellum (strain ATCC 204424 / CBS 433.97 / NBRC 101777)</name>
    <dbReference type="NCBI Taxonomy" id="1042311"/>
    <lineage>
        <taxon>Eukaryota</taxon>
        <taxon>Fungi</taxon>
        <taxon>Dikarya</taxon>
        <taxon>Ascomycota</taxon>
        <taxon>Pezizomycotina</taxon>
        <taxon>Sordariomycetes</taxon>
        <taxon>Hypocreomycetidae</taxon>
        <taxon>Hypocreales</taxon>
        <taxon>Hypocreaceae</taxon>
        <taxon>Trichoderma</taxon>
    </lineage>
</organism>
<accession>A0A2T3YV65</accession>
<dbReference type="AlphaFoldDB" id="A0A2T3YV65"/>
<name>A0A2T3YV65_TRIA4</name>
<reference evidence="2 3" key="1">
    <citation type="submission" date="2016-07" db="EMBL/GenBank/DDBJ databases">
        <title>Multiple horizontal gene transfer events from other fungi enriched the ability of initially mycotrophic Trichoderma (Ascomycota) to feed on dead plant biomass.</title>
        <authorList>
            <consortium name="DOE Joint Genome Institute"/>
            <person name="Aerts A."/>
            <person name="Atanasova L."/>
            <person name="Chenthamara K."/>
            <person name="Zhang J."/>
            <person name="Grujic M."/>
            <person name="Henrissat B."/>
            <person name="Kuo A."/>
            <person name="Salamov A."/>
            <person name="Lipzen A."/>
            <person name="Labutti K."/>
            <person name="Barry K."/>
            <person name="Miao Y."/>
            <person name="Rahimi M.J."/>
            <person name="Shen Q."/>
            <person name="Grigoriev I.V."/>
            <person name="Kubicek C.P."/>
            <person name="Druzhinina I.S."/>
        </authorList>
    </citation>
    <scope>NUCLEOTIDE SEQUENCE [LARGE SCALE GENOMIC DNA]</scope>
    <source>
        <strain evidence="2 3">CBS 433.97</strain>
    </source>
</reference>
<gene>
    <name evidence="2" type="ORF">M441DRAFT_73244</name>
</gene>
<keyword evidence="3" id="KW-1185">Reference proteome</keyword>
<evidence type="ECO:0000259" key="1">
    <source>
        <dbReference type="Pfam" id="PF14534"/>
    </source>
</evidence>
<dbReference type="SUPFAM" id="SSF54427">
    <property type="entry name" value="NTF2-like"/>
    <property type="match status" value="1"/>
</dbReference>
<dbReference type="Pfam" id="PF14534">
    <property type="entry name" value="DUF4440"/>
    <property type="match status" value="1"/>
</dbReference>
<dbReference type="EMBL" id="KZ679270">
    <property type="protein sequence ID" value="PTB36442.1"/>
    <property type="molecule type" value="Genomic_DNA"/>
</dbReference>
<dbReference type="InterPro" id="IPR032710">
    <property type="entry name" value="NTF2-like_dom_sf"/>
</dbReference>